<protein>
    <submittedName>
        <fullName evidence="1">Uncharacterized protein</fullName>
    </submittedName>
</protein>
<name>A0A6J7WT63_9CAUD</name>
<reference evidence="1" key="1">
    <citation type="submission" date="2020-05" db="EMBL/GenBank/DDBJ databases">
        <authorList>
            <person name="Chiriac C."/>
            <person name="Salcher M."/>
            <person name="Ghai R."/>
            <person name="Kavagutti S V."/>
        </authorList>
    </citation>
    <scope>NUCLEOTIDE SEQUENCE</scope>
</reference>
<gene>
    <name evidence="1" type="ORF">UFOVP231_6</name>
</gene>
<organism evidence="1">
    <name type="scientific">uncultured Caudovirales phage</name>
    <dbReference type="NCBI Taxonomy" id="2100421"/>
    <lineage>
        <taxon>Viruses</taxon>
        <taxon>Duplodnaviria</taxon>
        <taxon>Heunggongvirae</taxon>
        <taxon>Uroviricota</taxon>
        <taxon>Caudoviricetes</taxon>
        <taxon>Peduoviridae</taxon>
        <taxon>Maltschvirus</taxon>
        <taxon>Maltschvirus maltsch</taxon>
    </lineage>
</organism>
<proteinExistence type="predicted"/>
<sequence>MNRVLANAVVDVLKPSTPVRLGHFRVEVWGQKPYDYVRTYEIMSKSDTVAAQEGIRRFVEEMQELDTSKG</sequence>
<accession>A0A6J7WT63</accession>
<evidence type="ECO:0000313" key="1">
    <source>
        <dbReference type="EMBL" id="CAB5219882.1"/>
    </source>
</evidence>
<dbReference type="EMBL" id="LR798279">
    <property type="protein sequence ID" value="CAB5219882.1"/>
    <property type="molecule type" value="Genomic_DNA"/>
</dbReference>